<keyword evidence="2" id="KW-0964">Secreted</keyword>
<dbReference type="Gene3D" id="2.150.10.10">
    <property type="entry name" value="Serralysin-like metalloprotease, C-terminal"/>
    <property type="match status" value="9"/>
</dbReference>
<dbReference type="InterPro" id="IPR001343">
    <property type="entry name" value="Hemolysn_Ca-bd"/>
</dbReference>
<gene>
    <name evidence="4" type="ORF">IPJ27_08840</name>
</gene>
<name>A0A935PWY2_9PROT</name>
<comment type="caution">
    <text evidence="4">The sequence shown here is derived from an EMBL/GenBank/DDBJ whole genome shotgun (WGS) entry which is preliminary data.</text>
</comment>
<sequence length="1502" mass="152976">MWSSISAATQDILGRLLADGNVLHADGFTETTLTSIEDEMVGSDYADAFLGGRTGMIAFRGGRGDDTIVGGANADSWVTAAYWDTPQGIIVNLSNASITANGVTLASKTARDGFGFTDQFFLGAGQLAIEGSEKDDYIRGQDDRGGWFNGADGNDTIVGGAFGDTADYNDDDDGDDGGIYGAIVNLSESSITVSGVTGYAGGVTVGSLKARDSFGDTDTLSSIENIWSSARSDFLMGSSAANWLAGAEGNDTLDGGAGNDNLVGDEGNDFLQGGAGNDTLDAGRGVDVADGGADIDTLFVHGNFAAYLRSRPTATDTRLFNALTGEDITFRNVESVNFQDGNKSLDDVQSGVGIGNNDSLVGTLGDDTLDGLAGVDTLVGLEGNDTYVVDVAEDVIIENDGQGIDRVNVKFAVAGSYTLANYVEHGAIVNATASVNLIGNALSNNLQGNDQANTLSGLDGNDSLSGLAGNDSLVGGAGNDTLDGGAGVDTLVGGLGNDTYVVDVATDVITESLIVNEGIDQVNVLFAAGGTYTLAANVENAQIGNATVGVNLTGNGLGNTLLGNGQANILAGFDGDDTLDGAAGNDTLDGGLGNDSLLGGLGNDNLIGAAGADTLAAGPGLDTVDGGADADTLVVLGNFADYTRTRPNATDTRLVFAGTGEDITFRNVESVVFLDGPRTLAEVHLNIVSANNDSIVGTAGNDTLDGLAGVDTLVGLGGDDTYVVDVAGDVITEGLGAGSDRVNVVFTAGGTYTLATDVEHATIANGTAGVNVTGNALDNALLGNAAANLLTGLDGNDTLDGNAGIDNLVGGLGNDSYTVDVPADVITELLGQGTDQVNVLFAAGATYTLAANVENAGIGNATVGVNLTGNGLGNTLLGNGQANILSGLDGNDGLYGGAGNDTLLGGAGSDFLRGDAGNDSIDGGVITDRINYTDGNTVSYANSTGAVNVNLSGITGTGSTGTGTASDGLGGTDTLANIFYVQGSAQNDTLIGSAALALEVFEGGAGDDSIDGGAITDTLNGENSNRVSYQNAAVAVNVDLAAGTATSAADTGAGSDGNDTLIRINQVRGSSHGDTLTGSNDLVLTEGFEGRGGDDTIDGAGGLDLVRYDAAPDPVNVDLAGGTASDGYGTTDTLSNIEGARGSKNADTLSGGNVANDALEFFMGLEGNDTIDGGSGYDRVEYHLSTAGVNVTLGGAGSGIATGDISVGTDTLLRIEGVRGSAFNDTLTGSDAADIFEAFEGREGNDQIDGKGGVDRVDYQTSKAGVTVNLATGHGKRRLWRDRLAQEHRKRPGLTRLQRQPHRQRQPTTNSKARAATTPFDGRPRQRQPPRRPRQRQPDRRGRRGYAGGRSGARHRRWRCRCRHTGRPRQLRRLHADPPERHRHAPVFAGTGEDITFRNVESVVFLDGPRTLAEVHLNIVSANNDSLVGTAGQRHPRRPGRCRHAGRPWRATTPTSSMSPAMSSPRAWGRAATASKSSSPPAAPIPSPPTSNTPPSPTARPA</sequence>
<dbReference type="SUPFAM" id="SSF51120">
    <property type="entry name" value="beta-Roll"/>
    <property type="match status" value="7"/>
</dbReference>
<dbReference type="PANTHER" id="PTHR38340">
    <property type="entry name" value="S-LAYER PROTEIN"/>
    <property type="match status" value="1"/>
</dbReference>
<comment type="subcellular location">
    <subcellularLocation>
        <location evidence="1">Secreted</location>
    </subcellularLocation>
</comment>
<organism evidence="4 5">
    <name type="scientific">Candidatus Accumulibacter proximus</name>
    <dbReference type="NCBI Taxonomy" id="2954385"/>
    <lineage>
        <taxon>Bacteria</taxon>
        <taxon>Pseudomonadati</taxon>
        <taxon>Pseudomonadota</taxon>
        <taxon>Betaproteobacteria</taxon>
        <taxon>Candidatus Accumulibacter</taxon>
    </lineage>
</organism>
<dbReference type="InterPro" id="IPR018511">
    <property type="entry name" value="Hemolysin-typ_Ca-bd_CS"/>
</dbReference>
<dbReference type="GO" id="GO:0005509">
    <property type="term" value="F:calcium ion binding"/>
    <property type="evidence" value="ECO:0007669"/>
    <property type="project" value="InterPro"/>
</dbReference>
<evidence type="ECO:0000313" key="5">
    <source>
        <dbReference type="Proteomes" id="UP000697998"/>
    </source>
</evidence>
<reference evidence="4 5" key="1">
    <citation type="submission" date="2020-10" db="EMBL/GenBank/DDBJ databases">
        <title>Connecting structure to function with the recovery of over 1000 high-quality activated sludge metagenome-assembled genomes encoding full-length rRNA genes using long-read sequencing.</title>
        <authorList>
            <person name="Singleton C.M."/>
            <person name="Petriglieri F."/>
            <person name="Kristensen J.M."/>
            <person name="Kirkegaard R.H."/>
            <person name="Michaelsen T.Y."/>
            <person name="Andersen M.H."/>
            <person name="Karst S.M."/>
            <person name="Dueholm M.S."/>
            <person name="Nielsen P.H."/>
            <person name="Albertsen M."/>
        </authorList>
    </citation>
    <scope>NUCLEOTIDE SEQUENCE [LARGE SCALE GENOMIC DNA]</scope>
    <source>
        <strain evidence="4">EsbW_18-Q3-R4-48_BATAC.285</strain>
    </source>
</reference>
<dbReference type="InterPro" id="IPR050557">
    <property type="entry name" value="RTX_toxin/Mannuronan_C5-epim"/>
</dbReference>
<evidence type="ECO:0000256" key="3">
    <source>
        <dbReference type="SAM" id="MobiDB-lite"/>
    </source>
</evidence>
<dbReference type="Pfam" id="PF00353">
    <property type="entry name" value="HemolysinCabind"/>
    <property type="match status" value="13"/>
</dbReference>
<feature type="compositionally biased region" description="Pro residues" evidence="3">
    <location>
        <begin position="1481"/>
        <end position="1502"/>
    </location>
</feature>
<feature type="compositionally biased region" description="Basic residues" evidence="3">
    <location>
        <begin position="1325"/>
        <end position="1335"/>
    </location>
</feature>
<dbReference type="InterPro" id="IPR011049">
    <property type="entry name" value="Serralysin-like_metalloprot_C"/>
</dbReference>
<dbReference type="EMBL" id="JADJMH010000006">
    <property type="protein sequence ID" value="MBK7674864.1"/>
    <property type="molecule type" value="Genomic_DNA"/>
</dbReference>
<feature type="compositionally biased region" description="Basic residues" evidence="3">
    <location>
        <begin position="1288"/>
        <end position="1305"/>
    </location>
</feature>
<dbReference type="GO" id="GO:0005576">
    <property type="term" value="C:extracellular region"/>
    <property type="evidence" value="ECO:0007669"/>
    <property type="project" value="UniProtKB-SubCell"/>
</dbReference>
<accession>A0A935PWY2</accession>
<feature type="compositionally biased region" description="Low complexity" evidence="3">
    <location>
        <begin position="1450"/>
        <end position="1480"/>
    </location>
</feature>
<proteinExistence type="predicted"/>
<evidence type="ECO:0000256" key="1">
    <source>
        <dbReference type="ARBA" id="ARBA00004613"/>
    </source>
</evidence>
<dbReference type="PROSITE" id="PS00330">
    <property type="entry name" value="HEMOLYSIN_CALCIUM"/>
    <property type="match status" value="9"/>
</dbReference>
<feature type="region of interest" description="Disordered" evidence="3">
    <location>
        <begin position="1279"/>
        <end position="1357"/>
    </location>
</feature>
<evidence type="ECO:0008006" key="6">
    <source>
        <dbReference type="Google" id="ProtNLM"/>
    </source>
</evidence>
<protein>
    <recommendedName>
        <fullName evidence="6">Calcium-binding protein</fullName>
    </recommendedName>
</protein>
<feature type="compositionally biased region" description="Basic residues" evidence="3">
    <location>
        <begin position="1434"/>
        <end position="1447"/>
    </location>
</feature>
<dbReference type="PANTHER" id="PTHR38340:SF1">
    <property type="entry name" value="S-LAYER PROTEIN"/>
    <property type="match status" value="1"/>
</dbReference>
<dbReference type="Proteomes" id="UP000697998">
    <property type="component" value="Unassembled WGS sequence"/>
</dbReference>
<evidence type="ECO:0000313" key="4">
    <source>
        <dbReference type="EMBL" id="MBK7674864.1"/>
    </source>
</evidence>
<evidence type="ECO:0000256" key="2">
    <source>
        <dbReference type="ARBA" id="ARBA00022525"/>
    </source>
</evidence>
<feature type="region of interest" description="Disordered" evidence="3">
    <location>
        <begin position="1428"/>
        <end position="1502"/>
    </location>
</feature>
<dbReference type="PRINTS" id="PR00313">
    <property type="entry name" value="CABNDNGRPT"/>
</dbReference>